<dbReference type="PANTHER" id="PTHR46797:SF2">
    <property type="entry name" value="TRANSCRIPTIONAL REGULATOR"/>
    <property type="match status" value="1"/>
</dbReference>
<evidence type="ECO:0000256" key="1">
    <source>
        <dbReference type="ARBA" id="ARBA00023125"/>
    </source>
</evidence>
<dbReference type="InterPro" id="IPR010982">
    <property type="entry name" value="Lambda_DNA-bd_dom_sf"/>
</dbReference>
<dbReference type="EMBL" id="CBSZ010000076">
    <property type="protein sequence ID" value="CDH23287.1"/>
    <property type="molecule type" value="Genomic_DNA"/>
</dbReference>
<evidence type="ECO:0000313" key="3">
    <source>
        <dbReference type="EMBL" id="CDH23287.1"/>
    </source>
</evidence>
<evidence type="ECO:0000313" key="4">
    <source>
        <dbReference type="Proteomes" id="UP000028493"/>
    </source>
</evidence>
<dbReference type="PANTHER" id="PTHR46797">
    <property type="entry name" value="HTH-TYPE TRANSCRIPTIONAL REGULATOR"/>
    <property type="match status" value="1"/>
</dbReference>
<dbReference type="GO" id="GO:0003700">
    <property type="term" value="F:DNA-binding transcription factor activity"/>
    <property type="evidence" value="ECO:0007669"/>
    <property type="project" value="TreeGrafter"/>
</dbReference>
<dbReference type="PROSITE" id="PS50943">
    <property type="entry name" value="HTH_CROC1"/>
    <property type="match status" value="1"/>
</dbReference>
<reference evidence="3" key="1">
    <citation type="submission" date="2013-07" db="EMBL/GenBank/DDBJ databases">
        <title>Sub-species coevolution in mutualistic symbiosis.</title>
        <authorList>
            <person name="Murfin K."/>
            <person name="Klassen J."/>
            <person name="Lee M."/>
            <person name="Forst S."/>
            <person name="Stock P."/>
            <person name="Goodrich-Blair H."/>
        </authorList>
    </citation>
    <scope>NUCLEOTIDE SEQUENCE [LARGE SCALE GENOMIC DNA]</scope>
    <source>
        <strain evidence="3">Kraussei Becker Underwood</strain>
    </source>
</reference>
<dbReference type="HOGENOM" id="CLU_066192_30_3_6"/>
<accession>A0A077PRU7</accession>
<dbReference type="Pfam" id="PF01381">
    <property type="entry name" value="HTH_3"/>
    <property type="match status" value="1"/>
</dbReference>
<dbReference type="Gene3D" id="1.10.260.40">
    <property type="entry name" value="lambda repressor-like DNA-binding domains"/>
    <property type="match status" value="1"/>
</dbReference>
<dbReference type="Proteomes" id="UP000028493">
    <property type="component" value="Unassembled WGS sequence"/>
</dbReference>
<keyword evidence="1" id="KW-0238">DNA-binding</keyword>
<dbReference type="RefSeq" id="WP_038195488.1">
    <property type="nucleotide sequence ID" value="NZ_CAWLXS010000163.1"/>
</dbReference>
<dbReference type="InterPro" id="IPR001387">
    <property type="entry name" value="Cro/C1-type_HTH"/>
</dbReference>
<gene>
    <name evidence="3" type="ORF">XBKB1_1670006</name>
</gene>
<dbReference type="AlphaFoldDB" id="A0A077PRU7"/>
<comment type="caution">
    <text evidence="3">The sequence shown here is derived from an EMBL/GenBank/DDBJ whole genome shotgun (WGS) entry which is preliminary data.</text>
</comment>
<evidence type="ECO:0000259" key="2">
    <source>
        <dbReference type="PROSITE" id="PS50943"/>
    </source>
</evidence>
<dbReference type="SUPFAM" id="SSF47413">
    <property type="entry name" value="lambda repressor-like DNA-binding domains"/>
    <property type="match status" value="1"/>
</dbReference>
<protein>
    <submittedName>
        <fullName evidence="3">Helix-turn-helix domain protein</fullName>
    </submittedName>
</protein>
<dbReference type="SMART" id="SM00530">
    <property type="entry name" value="HTH_XRE"/>
    <property type="match status" value="1"/>
</dbReference>
<dbReference type="CDD" id="cd00093">
    <property type="entry name" value="HTH_XRE"/>
    <property type="match status" value="1"/>
</dbReference>
<organism evidence="3 4">
    <name type="scientific">Xenorhabdus bovienii str. kraussei Becker Underwood</name>
    <dbReference type="NCBI Taxonomy" id="1398204"/>
    <lineage>
        <taxon>Bacteria</taxon>
        <taxon>Pseudomonadati</taxon>
        <taxon>Pseudomonadota</taxon>
        <taxon>Gammaproteobacteria</taxon>
        <taxon>Enterobacterales</taxon>
        <taxon>Morganellaceae</taxon>
        <taxon>Xenorhabdus</taxon>
    </lineage>
</organism>
<proteinExistence type="predicted"/>
<name>A0A077PRU7_XENBV</name>
<dbReference type="GO" id="GO:0003677">
    <property type="term" value="F:DNA binding"/>
    <property type="evidence" value="ECO:0007669"/>
    <property type="project" value="UniProtKB-KW"/>
</dbReference>
<dbReference type="InterPro" id="IPR050807">
    <property type="entry name" value="TransReg_Diox_bact_type"/>
</dbReference>
<feature type="domain" description="HTH cro/C1-type" evidence="2">
    <location>
        <begin position="17"/>
        <end position="71"/>
    </location>
</feature>
<dbReference type="GO" id="GO:0005829">
    <property type="term" value="C:cytosol"/>
    <property type="evidence" value="ECO:0007669"/>
    <property type="project" value="TreeGrafter"/>
</dbReference>
<sequence>MTKPLYSQKNIALIATLRSARESLGLTQTQLSERINRSQSYVAKYENNERSLKLIEFIEICEALNISPSEVIKEITDDYNI</sequence>